<feature type="region of interest" description="Leucine repeat II (LRII)" evidence="3">
    <location>
        <begin position="539"/>
        <end position="571"/>
    </location>
</feature>
<reference evidence="5" key="1">
    <citation type="submission" date="2023-05" db="EMBL/GenBank/DDBJ databases">
        <title>Nepenthes gracilis genome sequencing.</title>
        <authorList>
            <person name="Fukushima K."/>
        </authorList>
    </citation>
    <scope>NUCLEOTIDE SEQUENCE</scope>
    <source>
        <strain evidence="5">SING2019-196</strain>
    </source>
</reference>
<evidence type="ECO:0000313" key="5">
    <source>
        <dbReference type="EMBL" id="GMH12268.1"/>
    </source>
</evidence>
<dbReference type="PANTHER" id="PTHR31636">
    <property type="entry name" value="OSJNBA0084A10.13 PROTEIN-RELATED"/>
    <property type="match status" value="1"/>
</dbReference>
<keyword evidence="1" id="KW-0805">Transcription regulation</keyword>
<feature type="short sequence motif" description="VHIID" evidence="3">
    <location>
        <begin position="489"/>
        <end position="493"/>
    </location>
</feature>
<accession>A0AAD3XPJ8</accession>
<feature type="compositionally biased region" description="Basic and acidic residues" evidence="4">
    <location>
        <begin position="357"/>
        <end position="377"/>
    </location>
</feature>
<organism evidence="5 6">
    <name type="scientific">Nepenthes gracilis</name>
    <name type="common">Slender pitcher plant</name>
    <dbReference type="NCBI Taxonomy" id="150966"/>
    <lineage>
        <taxon>Eukaryota</taxon>
        <taxon>Viridiplantae</taxon>
        <taxon>Streptophyta</taxon>
        <taxon>Embryophyta</taxon>
        <taxon>Tracheophyta</taxon>
        <taxon>Spermatophyta</taxon>
        <taxon>Magnoliopsida</taxon>
        <taxon>eudicotyledons</taxon>
        <taxon>Gunneridae</taxon>
        <taxon>Pentapetalae</taxon>
        <taxon>Caryophyllales</taxon>
        <taxon>Nepenthaceae</taxon>
        <taxon>Nepenthes</taxon>
    </lineage>
</organism>
<comment type="similarity">
    <text evidence="3">Belongs to the GRAS family.</text>
</comment>
<comment type="caution">
    <text evidence="3">Lacks conserved residue(s) required for the propagation of feature annotation.</text>
</comment>
<sequence length="605" mass="67693">MSMHSQSEGFSDRINGYQFVDGTMSPDFDETSNCSSLFEYRDPSLDLNFANPPNPQQPESILKDFSSSISVTSPDVQSPDDGGSNPVLKYISQMLMEEDMSGKSCMFHDPLALQAAEKPLYDALGQKYLPSPNLSPIINHYVERPDDDFLGSTSGLSGNTNSTTSINNLVNPIWITNLRENESSLIQTPHVEYSTQKSTVSQGTIDSFSSLGDSRNGLINTSLGMPIDLNFFNQRELMIQFQRGFEEASKFLPKRRDLFIDLENITFPDESKEASAVVVKMEREDSADGLRGRKVHNREDGDYEDDRSSKQSAVFVEENELSEMFDKVLLWLSECCAKEEGKSLKPNGKGLSFEQDDQLKGSDAGKDRSRKQGDDKNPVDLSSLLILCAHSTATDNRRTADELLKQIRQHSSPLGNGSQRLAHYFANALEARLAGTGAQIYTTLAPKRTTAAEVIESYQFFISTSPFKKISVGFAVGMIFKAAEKATKLHIIDFGILYGFKWPILIEMLSHRPGGPPKLCITGIDLPLPGFRPAERVEAAGRRLAKYCERFNVPFEYHAVAQKWETIKAEDIKISGDEFVAVNCLYRFRIFSMRQSWWIVRGMLS</sequence>
<dbReference type="Pfam" id="PF03514">
    <property type="entry name" value="GRAS"/>
    <property type="match status" value="1"/>
</dbReference>
<name>A0AAD3XPJ8_NEPGR</name>
<evidence type="ECO:0000256" key="2">
    <source>
        <dbReference type="ARBA" id="ARBA00023163"/>
    </source>
</evidence>
<evidence type="ECO:0000313" key="6">
    <source>
        <dbReference type="Proteomes" id="UP001279734"/>
    </source>
</evidence>
<feature type="region of interest" description="Disordered" evidence="4">
    <location>
        <begin position="341"/>
        <end position="377"/>
    </location>
</feature>
<protein>
    <submittedName>
        <fullName evidence="5">Uncharacterized protein</fullName>
    </submittedName>
</protein>
<gene>
    <name evidence="5" type="ORF">Nepgr_014109</name>
</gene>
<feature type="region of interest" description="Disordered" evidence="4">
    <location>
        <begin position="288"/>
        <end position="311"/>
    </location>
</feature>
<comment type="caution">
    <text evidence="5">The sequence shown here is derived from an EMBL/GenBank/DDBJ whole genome shotgun (WGS) entry which is preliminary data.</text>
</comment>
<evidence type="ECO:0000256" key="3">
    <source>
        <dbReference type="PROSITE-ProRule" id="PRU01191"/>
    </source>
</evidence>
<keyword evidence="6" id="KW-1185">Reference proteome</keyword>
<proteinExistence type="inferred from homology"/>
<evidence type="ECO:0000256" key="1">
    <source>
        <dbReference type="ARBA" id="ARBA00023015"/>
    </source>
</evidence>
<evidence type="ECO:0000256" key="4">
    <source>
        <dbReference type="SAM" id="MobiDB-lite"/>
    </source>
</evidence>
<dbReference type="PROSITE" id="PS50985">
    <property type="entry name" value="GRAS"/>
    <property type="match status" value="1"/>
</dbReference>
<keyword evidence="2" id="KW-0804">Transcription</keyword>
<feature type="region of interest" description="Leucine repeat I (LRI)" evidence="3">
    <location>
        <begin position="379"/>
        <end position="439"/>
    </location>
</feature>
<dbReference type="Proteomes" id="UP001279734">
    <property type="component" value="Unassembled WGS sequence"/>
</dbReference>
<dbReference type="InterPro" id="IPR005202">
    <property type="entry name" value="TF_GRAS"/>
</dbReference>
<feature type="region of interest" description="VHIID" evidence="3">
    <location>
        <begin position="458"/>
        <end position="523"/>
    </location>
</feature>
<dbReference type="AlphaFoldDB" id="A0AAD3XPJ8"/>
<dbReference type="EMBL" id="BSYO01000011">
    <property type="protein sequence ID" value="GMH12268.1"/>
    <property type="molecule type" value="Genomic_DNA"/>
</dbReference>